<evidence type="ECO:0000313" key="2">
    <source>
        <dbReference type="Proteomes" id="UP001595921"/>
    </source>
</evidence>
<dbReference type="EMBL" id="JBHSDS010000003">
    <property type="protein sequence ID" value="MFC4357011.1"/>
    <property type="molecule type" value="Genomic_DNA"/>
</dbReference>
<keyword evidence="2" id="KW-1185">Reference proteome</keyword>
<protein>
    <recommendedName>
        <fullName evidence="3">CRISPR-associated exonuclease Cas4</fullName>
    </recommendedName>
</protein>
<gene>
    <name evidence="1" type="ORF">ACFO0N_03500</name>
</gene>
<reference evidence="1 2" key="1">
    <citation type="journal article" date="2019" name="Int. J. Syst. Evol. Microbiol.">
        <title>The Global Catalogue of Microorganisms (GCM) 10K type strain sequencing project: providing services to taxonomists for standard genome sequencing and annotation.</title>
        <authorList>
            <consortium name="The Broad Institute Genomics Platform"/>
            <consortium name="The Broad Institute Genome Sequencing Center for Infectious Disease"/>
            <person name="Wu L."/>
            <person name="Ma J."/>
        </authorList>
    </citation>
    <scope>NUCLEOTIDE SEQUENCE [LARGE SCALE GENOMIC DNA]</scope>
    <source>
        <strain evidence="1 2">CGMCC 1.12553</strain>
    </source>
</reference>
<comment type="caution">
    <text evidence="1">The sequence shown here is derived from an EMBL/GenBank/DDBJ whole genome shotgun (WGS) entry which is preliminary data.</text>
</comment>
<sequence>MPTFSDLSRAAYCPRQLYYARRDEDRGPPAEVAETKSLAFRYPELLDADDPTLRELPVERSPEEYRRALARVAARDYWEGLVDPEAREVLLDGKDCRGIASKVLVEGSDADETAGGPFPTLVSPGAPPEQGVWEPQTVKAVAAAKALAWERRERVDRALVEYPAHAVVREVRLTTRRKAAYRRTLRAVRSLDGPPSRLRNSAKCETCEYVTECGVKTRSLRSLLGL</sequence>
<dbReference type="Proteomes" id="UP001595921">
    <property type="component" value="Unassembled WGS sequence"/>
</dbReference>
<dbReference type="RefSeq" id="WP_267621821.1">
    <property type="nucleotide sequence ID" value="NZ_JAODIW010000006.1"/>
</dbReference>
<dbReference type="AlphaFoldDB" id="A0ABD5P7Z1"/>
<accession>A0ABD5P7Z1</accession>
<evidence type="ECO:0000313" key="1">
    <source>
        <dbReference type="EMBL" id="MFC4357011.1"/>
    </source>
</evidence>
<proteinExistence type="predicted"/>
<evidence type="ECO:0008006" key="3">
    <source>
        <dbReference type="Google" id="ProtNLM"/>
    </source>
</evidence>
<name>A0ABD5P7Z1_9EURY</name>
<organism evidence="1 2">
    <name type="scientific">Halobium salinum</name>
    <dbReference type="NCBI Taxonomy" id="1364940"/>
    <lineage>
        <taxon>Archaea</taxon>
        <taxon>Methanobacteriati</taxon>
        <taxon>Methanobacteriota</taxon>
        <taxon>Stenosarchaea group</taxon>
        <taxon>Halobacteria</taxon>
        <taxon>Halobacteriales</taxon>
        <taxon>Haloferacaceae</taxon>
        <taxon>Halobium</taxon>
    </lineage>
</organism>